<dbReference type="AlphaFoldDB" id="A0A1B4FN87"/>
<name>A0A1B4FN87_9BURK</name>
<evidence type="ECO:0000313" key="3">
    <source>
        <dbReference type="Proteomes" id="UP000062519"/>
    </source>
</evidence>
<feature type="transmembrane region" description="Helical" evidence="1">
    <location>
        <begin position="35"/>
        <end position="52"/>
    </location>
</feature>
<dbReference type="KEGG" id="buu:WS70_25715"/>
<organism evidence="2 3">
    <name type="scientific">Burkholderia mayonis</name>
    <dbReference type="NCBI Taxonomy" id="1385591"/>
    <lineage>
        <taxon>Bacteria</taxon>
        <taxon>Pseudomonadati</taxon>
        <taxon>Pseudomonadota</taxon>
        <taxon>Betaproteobacteria</taxon>
        <taxon>Burkholderiales</taxon>
        <taxon>Burkholderiaceae</taxon>
        <taxon>Burkholderia</taxon>
        <taxon>pseudomallei group</taxon>
    </lineage>
</organism>
<proteinExistence type="predicted"/>
<dbReference type="EMBL" id="CP013387">
    <property type="protein sequence ID" value="AOJ05118.1"/>
    <property type="molecule type" value="Genomic_DNA"/>
</dbReference>
<keyword evidence="1" id="KW-1133">Transmembrane helix</keyword>
<dbReference type="InterPro" id="IPR025140">
    <property type="entry name" value="Holin_2-3"/>
</dbReference>
<evidence type="ECO:0008006" key="4">
    <source>
        <dbReference type="Google" id="ProtNLM"/>
    </source>
</evidence>
<keyword evidence="3" id="KW-1185">Reference proteome</keyword>
<feature type="transmembrane region" description="Helical" evidence="1">
    <location>
        <begin position="91"/>
        <end position="113"/>
    </location>
</feature>
<gene>
    <name evidence="2" type="ORF">WS70_25715</name>
</gene>
<dbReference type="Pfam" id="PF13272">
    <property type="entry name" value="Holin_2-3"/>
    <property type="match status" value="1"/>
</dbReference>
<protein>
    <recommendedName>
        <fullName evidence="4">Holin</fullName>
    </recommendedName>
</protein>
<evidence type="ECO:0000313" key="2">
    <source>
        <dbReference type="EMBL" id="AOJ05118.1"/>
    </source>
</evidence>
<sequence>MPFIKRFPRLTSWLVAAIILVAAIALFSPQQLPVALYKLSLVSLAAVVAYWLDRGLFPYARPDSYLEHDWRYGSLEAPLDADFRVVSGYELVFAAAMLRRAVIVLGVVVGVALGL</sequence>
<keyword evidence="1" id="KW-0472">Membrane</keyword>
<dbReference type="Proteomes" id="UP000062519">
    <property type="component" value="Chromosome 2"/>
</dbReference>
<accession>A0A1B4FN87</accession>
<keyword evidence="1" id="KW-0812">Transmembrane</keyword>
<dbReference type="RefSeq" id="WP_021158467.1">
    <property type="nucleotide sequence ID" value="NZ_CP013387.1"/>
</dbReference>
<evidence type="ECO:0000256" key="1">
    <source>
        <dbReference type="SAM" id="Phobius"/>
    </source>
</evidence>
<reference evidence="2 3" key="1">
    <citation type="submission" date="2015-12" db="EMBL/GenBank/DDBJ databases">
        <title>Diversity of Burkholderia near neighbor genomes.</title>
        <authorList>
            <person name="Sahl J."/>
            <person name="Wagner D."/>
            <person name="Keim P."/>
        </authorList>
    </citation>
    <scope>NUCLEOTIDE SEQUENCE [LARGE SCALE GENOMIC DNA]</scope>
    <source>
        <strain evidence="2 3">BDU6</strain>
    </source>
</reference>